<dbReference type="OrthoDB" id="505485at2"/>
<keyword evidence="1" id="KW-0547">Nucleotide-binding</keyword>
<dbReference type="InterPro" id="IPR017871">
    <property type="entry name" value="ABC_transporter-like_CS"/>
</dbReference>
<dbReference type="PATRIC" id="fig|1173020.3.peg.6959"/>
<dbReference type="PANTHER" id="PTHR43038">
    <property type="entry name" value="ATP-BINDING CASSETTE, SUB-FAMILY H, MEMBER 1"/>
    <property type="match status" value="1"/>
</dbReference>
<reference evidence="4 5" key="1">
    <citation type="submission" date="2012-05" db="EMBL/GenBank/DDBJ databases">
        <title>Noncontiguous Finished plasmid 1 of genome of Chamaesiphon sp. PCC 6605.</title>
        <authorList>
            <consortium name="US DOE Joint Genome Institute"/>
            <person name="Gugger M."/>
            <person name="Coursin T."/>
            <person name="Rippka R."/>
            <person name="Tandeau De Marsac N."/>
            <person name="Huntemann M."/>
            <person name="Wei C.-L."/>
            <person name="Han J."/>
            <person name="Detter J.C."/>
            <person name="Han C."/>
            <person name="Tapia R."/>
            <person name="Chen A."/>
            <person name="Kyrpides N."/>
            <person name="Mavromatis K."/>
            <person name="Markowitz V."/>
            <person name="Szeto E."/>
            <person name="Ivanova N."/>
            <person name="Pagani I."/>
            <person name="Pati A."/>
            <person name="Goodwin L."/>
            <person name="Nordberg H.P."/>
            <person name="Cantor M.N."/>
            <person name="Hua S.X."/>
            <person name="Woyke T."/>
            <person name="Kerfeld C.A."/>
        </authorList>
    </citation>
    <scope>NUCLEOTIDE SEQUENCE [LARGE SCALE GENOMIC DNA]</scope>
    <source>
        <strain evidence="5">ATCC 27169 / PCC 6605</strain>
        <plasmid evidence="5">Plasmid pCHA6605.01</plasmid>
    </source>
</reference>
<dbReference type="SMART" id="SM00382">
    <property type="entry name" value="AAA"/>
    <property type="match status" value="2"/>
</dbReference>
<dbReference type="KEGG" id="cmp:Cha6605_6060"/>
<name>K9URL2_CHAP6</name>
<dbReference type="eggNOG" id="COG1131">
    <property type="taxonomic scope" value="Bacteria"/>
</dbReference>
<feature type="domain" description="ABC transporter" evidence="3">
    <location>
        <begin position="43"/>
        <end position="268"/>
    </location>
</feature>
<dbReference type="PANTHER" id="PTHR43038:SF3">
    <property type="entry name" value="ABC TRANSPORTER G FAMILY MEMBER 20 ISOFORM X1"/>
    <property type="match status" value="1"/>
</dbReference>
<sequence length="677" mass="74657">MQSNRPQTGSIAVNGGLLHDHDGLGQQVARSSAPSPPVDDVTIRVQKLYKHYGKTIALRGIDLEVRRGELFGLIGPDGAGKTTAFHILGGVMEATTGDAHILGLPARDARNYTGYLTQQFSLYPDLSVDENIHYSAGLRLVPADRVEVLRTKYLKLMQLDRFGDRLAGQLSGGMKQKLALCCALIAEPQVLLLDEPTTGVDTIARREFWDILAGLTAQGITVVVATPDLVEAERCDRVALIHEGQIQLVGTPAALKADLHLSRLTILTPDLVNVERTLLPSIDPDGQIANVSTFGDRLEVLVKDAQQGESLVRDLLIQYPIDRIQSEAPTLENVFIALLRHQGSVPKSILFPRSRQFAAPSNDRPTSQPAISARHLNRVFGSFHAVVDFNLDIHYGEVYGLLGANGAGKTTTIKMLCGLLPISSGEMSLAGERGNLRSANLRRRIGYMSQKFTLYDDLTILENLQFYSGIYGIPPRQQRDKIRWVLAICGLEGQEHLLTRQLPGGWKQRVAFGASVMHEPEILFLDEPTSGVDVLARQQFWQLINDFARNGTAILVTTHYMNEAEQCNRMCFMVAGRKVAEGSASQIKAKQPGQLFELQVGQLQPSYDLLRGDLEPWRVSIFGDRLHVVLDRPDTELPWVKSLMHQANLPIFDTQPLPFSLEDAFIGEVQRAGGAPL</sequence>
<protein>
    <submittedName>
        <fullName evidence="4">ABC-type multidrug transport system, ATPase component</fullName>
    </submittedName>
</protein>
<dbReference type="InterPro" id="IPR027417">
    <property type="entry name" value="P-loop_NTPase"/>
</dbReference>
<geneLocation type="plasmid" evidence="4 5">
    <name>pCHA6605.01</name>
</geneLocation>
<dbReference type="Gene3D" id="3.40.50.300">
    <property type="entry name" value="P-loop containing nucleotide triphosphate hydrolases"/>
    <property type="match status" value="2"/>
</dbReference>
<keyword evidence="2" id="KW-0067">ATP-binding</keyword>
<evidence type="ECO:0000256" key="2">
    <source>
        <dbReference type="ARBA" id="ARBA00022840"/>
    </source>
</evidence>
<feature type="domain" description="ABC transporter" evidence="3">
    <location>
        <begin position="371"/>
        <end position="600"/>
    </location>
</feature>
<dbReference type="InterPro" id="IPR003439">
    <property type="entry name" value="ABC_transporter-like_ATP-bd"/>
</dbReference>
<evidence type="ECO:0000259" key="3">
    <source>
        <dbReference type="PROSITE" id="PS50893"/>
    </source>
</evidence>
<dbReference type="PROSITE" id="PS50893">
    <property type="entry name" value="ABC_TRANSPORTER_2"/>
    <property type="match status" value="2"/>
</dbReference>
<proteinExistence type="predicted"/>
<keyword evidence="4" id="KW-0614">Plasmid</keyword>
<dbReference type="SUPFAM" id="SSF52540">
    <property type="entry name" value="P-loop containing nucleoside triphosphate hydrolases"/>
    <property type="match status" value="2"/>
</dbReference>
<evidence type="ECO:0000313" key="5">
    <source>
        <dbReference type="Proteomes" id="UP000010366"/>
    </source>
</evidence>
<evidence type="ECO:0000256" key="1">
    <source>
        <dbReference type="ARBA" id="ARBA00022741"/>
    </source>
</evidence>
<dbReference type="Proteomes" id="UP000010366">
    <property type="component" value="Plasmid pCHA6605.01"/>
</dbReference>
<dbReference type="AlphaFoldDB" id="K9URL2"/>
<evidence type="ECO:0000313" key="4">
    <source>
        <dbReference type="EMBL" id="AFY96899.1"/>
    </source>
</evidence>
<dbReference type="HOGENOM" id="CLU_000604_83_0_3"/>
<dbReference type="Pfam" id="PF00005">
    <property type="entry name" value="ABC_tran"/>
    <property type="match status" value="2"/>
</dbReference>
<dbReference type="GO" id="GO:0016887">
    <property type="term" value="F:ATP hydrolysis activity"/>
    <property type="evidence" value="ECO:0007669"/>
    <property type="project" value="InterPro"/>
</dbReference>
<dbReference type="RefSeq" id="WP_015328787.1">
    <property type="nucleotide sequence ID" value="NC_020053.1"/>
</dbReference>
<dbReference type="InterPro" id="IPR003593">
    <property type="entry name" value="AAA+_ATPase"/>
</dbReference>
<keyword evidence="5" id="KW-1185">Reference proteome</keyword>
<gene>
    <name evidence="4" type="ORF">Cha6605_6060</name>
</gene>
<dbReference type="GO" id="GO:0005524">
    <property type="term" value="F:ATP binding"/>
    <property type="evidence" value="ECO:0007669"/>
    <property type="project" value="UniProtKB-KW"/>
</dbReference>
<accession>K9URL2</accession>
<dbReference type="CDD" id="cd03230">
    <property type="entry name" value="ABC_DR_subfamily_A"/>
    <property type="match status" value="2"/>
</dbReference>
<dbReference type="PROSITE" id="PS00211">
    <property type="entry name" value="ABC_TRANSPORTER_1"/>
    <property type="match status" value="1"/>
</dbReference>
<dbReference type="EMBL" id="CP003601">
    <property type="protein sequence ID" value="AFY96899.1"/>
    <property type="molecule type" value="Genomic_DNA"/>
</dbReference>
<organism evidence="4 5">
    <name type="scientific">Chamaesiphon minutus (strain ATCC 27169 / PCC 6605)</name>
    <dbReference type="NCBI Taxonomy" id="1173020"/>
    <lineage>
        <taxon>Bacteria</taxon>
        <taxon>Bacillati</taxon>
        <taxon>Cyanobacteriota</taxon>
        <taxon>Cyanophyceae</taxon>
        <taxon>Gomontiellales</taxon>
        <taxon>Chamaesiphonaceae</taxon>
        <taxon>Chamaesiphon</taxon>
    </lineage>
</organism>